<dbReference type="PANTHER" id="PTHR43364">
    <property type="entry name" value="NADH-SPECIFIC METHYLGLYOXAL REDUCTASE-RELATED"/>
    <property type="match status" value="1"/>
</dbReference>
<organism evidence="4 5">
    <name type="scientific">Bifidobacterium pseudolongum subsp. globosum</name>
    <dbReference type="NCBI Taxonomy" id="1690"/>
    <lineage>
        <taxon>Bacteria</taxon>
        <taxon>Bacillati</taxon>
        <taxon>Actinomycetota</taxon>
        <taxon>Actinomycetes</taxon>
        <taxon>Bifidobacteriales</taxon>
        <taxon>Bifidobacteriaceae</taxon>
        <taxon>Bifidobacterium</taxon>
    </lineage>
</organism>
<name>A0A2N3QGX6_9BIFI</name>
<dbReference type="Gene3D" id="3.20.20.100">
    <property type="entry name" value="NADP-dependent oxidoreductase domain"/>
    <property type="match status" value="1"/>
</dbReference>
<evidence type="ECO:0000313" key="4">
    <source>
        <dbReference type="EMBL" id="PKU90460.1"/>
    </source>
</evidence>
<dbReference type="RefSeq" id="WP_101429972.1">
    <property type="nucleotide sequence ID" value="NZ_PCGZ01000006.1"/>
</dbReference>
<keyword evidence="1" id="KW-0560">Oxidoreductase</keyword>
<sequence length="351" mass="39202">MRYTKLGRSGIEVSHICVGGMSFGAPDVKNHEWTIGPEDTEHVIRHAFEQGINYIDTANCYALGTSEEYIGRALRHAGIARDQVVLQSKVYFNEGHLSAEAIRREIDGTLRRLGTDYLDVYMMHRFDYGTPIEETMQALDGLVRAGKVRALGASEMYAYQLHNMQVAAAENGWEPFSVMQCHYNLLYREDEREMIPVCRQYGMALTPYSPLASGHLARKSWDSDSLRSRTDLTMADKYNRAEPLDMPIIDRVAELAARHGVPMAQIAIAWHLCRGVESPTLGFSKPGRVDDAVAAVDLRLAKEEMDWLEEPYLPHELVGPLARPGEKPLAGTIRPVATGGVRGKAKDETRG</sequence>
<gene>
    <name evidence="4" type="ORF">CQR46_1103</name>
</gene>
<feature type="domain" description="NADP-dependent oxidoreductase" evidence="3">
    <location>
        <begin position="16"/>
        <end position="310"/>
    </location>
</feature>
<dbReference type="SUPFAM" id="SSF51430">
    <property type="entry name" value="NAD(P)-linked oxidoreductase"/>
    <property type="match status" value="1"/>
</dbReference>
<dbReference type="EMBL" id="PCGZ01000006">
    <property type="protein sequence ID" value="PKU90460.1"/>
    <property type="molecule type" value="Genomic_DNA"/>
</dbReference>
<dbReference type="FunFam" id="3.20.20.100:FF:000004">
    <property type="entry name" value="Oxidoreductase, aldo/keto reductase"/>
    <property type="match status" value="1"/>
</dbReference>
<accession>A0A2N3QGX6</accession>
<evidence type="ECO:0000313" key="5">
    <source>
        <dbReference type="Proteomes" id="UP000233730"/>
    </source>
</evidence>
<evidence type="ECO:0000256" key="1">
    <source>
        <dbReference type="ARBA" id="ARBA00023002"/>
    </source>
</evidence>
<feature type="region of interest" description="Disordered" evidence="2">
    <location>
        <begin position="328"/>
        <end position="351"/>
    </location>
</feature>
<dbReference type="Proteomes" id="UP000233730">
    <property type="component" value="Unassembled WGS sequence"/>
</dbReference>
<protein>
    <submittedName>
        <fullName evidence="4">Oxidoreductase, aldo/keto reductase family protein</fullName>
    </submittedName>
</protein>
<dbReference type="InterPro" id="IPR036812">
    <property type="entry name" value="NAD(P)_OxRdtase_dom_sf"/>
</dbReference>
<reference evidence="4 5" key="1">
    <citation type="submission" date="2017-10" db="EMBL/GenBank/DDBJ databases">
        <title>Bifidobacterium genomics.</title>
        <authorList>
            <person name="Lugli G.A."/>
            <person name="Milani C."/>
            <person name="Mancabelli L."/>
        </authorList>
    </citation>
    <scope>NUCLEOTIDE SEQUENCE [LARGE SCALE GENOMIC DNA]</scope>
    <source>
        <strain evidence="4 5">1524B</strain>
    </source>
</reference>
<proteinExistence type="predicted"/>
<dbReference type="GO" id="GO:0016491">
    <property type="term" value="F:oxidoreductase activity"/>
    <property type="evidence" value="ECO:0007669"/>
    <property type="project" value="UniProtKB-KW"/>
</dbReference>
<dbReference type="GO" id="GO:0005829">
    <property type="term" value="C:cytosol"/>
    <property type="evidence" value="ECO:0007669"/>
    <property type="project" value="UniProtKB-ARBA"/>
</dbReference>
<dbReference type="AlphaFoldDB" id="A0A2N3QGX6"/>
<dbReference type="InterPro" id="IPR050523">
    <property type="entry name" value="AKR_Detox_Biosynth"/>
</dbReference>
<dbReference type="PANTHER" id="PTHR43364:SF4">
    <property type="entry name" value="NAD(P)-LINKED OXIDOREDUCTASE SUPERFAMILY PROTEIN"/>
    <property type="match status" value="1"/>
</dbReference>
<comment type="caution">
    <text evidence="4">The sequence shown here is derived from an EMBL/GenBank/DDBJ whole genome shotgun (WGS) entry which is preliminary data.</text>
</comment>
<dbReference type="InterPro" id="IPR023210">
    <property type="entry name" value="NADP_OxRdtase_dom"/>
</dbReference>
<dbReference type="CDD" id="cd19079">
    <property type="entry name" value="AKR_EcYajO-like"/>
    <property type="match status" value="1"/>
</dbReference>
<evidence type="ECO:0000259" key="3">
    <source>
        <dbReference type="Pfam" id="PF00248"/>
    </source>
</evidence>
<dbReference type="Pfam" id="PF00248">
    <property type="entry name" value="Aldo_ket_red"/>
    <property type="match status" value="1"/>
</dbReference>
<evidence type="ECO:0000256" key="2">
    <source>
        <dbReference type="SAM" id="MobiDB-lite"/>
    </source>
</evidence>